<feature type="coiled-coil region" evidence="1">
    <location>
        <begin position="523"/>
        <end position="550"/>
    </location>
</feature>
<evidence type="ECO:0000313" key="2">
    <source>
        <dbReference type="EMBL" id="QHS84169.1"/>
    </source>
</evidence>
<proteinExistence type="predicted"/>
<dbReference type="EMBL" id="MN738773">
    <property type="protein sequence ID" value="QHS84169.1"/>
    <property type="molecule type" value="Genomic_DNA"/>
</dbReference>
<reference evidence="2" key="1">
    <citation type="journal article" date="2020" name="Nature">
        <title>Giant virus diversity and host interactions through global metagenomics.</title>
        <authorList>
            <person name="Schulz F."/>
            <person name="Roux S."/>
            <person name="Paez-Espino D."/>
            <person name="Jungbluth S."/>
            <person name="Walsh D.A."/>
            <person name="Denef V.J."/>
            <person name="McMahon K.D."/>
            <person name="Konstantinidis K.T."/>
            <person name="Eloe-Fadrosh E.A."/>
            <person name="Kyrpides N.C."/>
            <person name="Woyke T."/>
        </authorList>
    </citation>
    <scope>NUCLEOTIDE SEQUENCE</scope>
    <source>
        <strain evidence="2">GVMAG-S-ERX555965-48</strain>
    </source>
</reference>
<sequence>MNFMNNKRQIYTSAFLNAGISYVESMDKFSGNTVANMIGDGTYKTNKDEFIDKVIKKFFIFPLNDNEIIIFDENSNKIDFNDKKNYLRYNEYYSFTYIGQYNLIGEKFYLNNPVFLDFVNNSNFLYDFALFKNKIPIENGIPITYDENILIDNVNEIGGYINKKNNSTNIKLYDSISFVISMKEKLTNNKYNLSTIFFNETINNTKIPIRFTNEDTFNLINKSNNITINDKLNSDIHFFNNNYIVSNLSQNLSFKLNNNENLKKEIYHFKTNELIIDSKDEYVIEPNDLFIFNIKENVQRLSPIEIKNLNIDNMKKIPNLINNTSSNLKIIPFYSLQNKTFQEFNTSTNSMQIWHLLDNDKSYNDKKEFANSIMNDYQKYYKYIINVRLVFNNDIINNNISFYSFNKDGILELTEKSNELSGIYLLLFPFYDTIDEDNMFNYKISLNNDYNINMISEVQYNLNNSLTGDILISKIRIQTNDNEHIIMNKPSWIIKKIFIWSNNDNILRNNNNISIKGTGGLSVENTQAELDKAESDLKNAKADLVKETNSLKKDVIQTLIQNLTDTIQYLTNKLKQIIYHQYDIVNDYNHINNKSYVSGNNREVYTESNKLYSPSFLEIQYEVLDNEKQYLEIKLEKPILYNNIQHIFVESGLNLVDFLKVQSNSINNNNNNNIYTNGNINTTSLLFYDPNNNEIKDCAIDFSKVELKDSVNNVENVDNIYLLKGPAYDSYSENVYESEYENKPNTFATNYLTSEKIVKLENANNINMKLVD</sequence>
<name>A0A6C0AW38_9ZZZZ</name>
<dbReference type="AlphaFoldDB" id="A0A6C0AW38"/>
<evidence type="ECO:0000256" key="1">
    <source>
        <dbReference type="SAM" id="Coils"/>
    </source>
</evidence>
<keyword evidence="1" id="KW-0175">Coiled coil</keyword>
<protein>
    <submittedName>
        <fullName evidence="2">Uncharacterized protein</fullName>
    </submittedName>
</protein>
<organism evidence="2">
    <name type="scientific">viral metagenome</name>
    <dbReference type="NCBI Taxonomy" id="1070528"/>
    <lineage>
        <taxon>unclassified sequences</taxon>
        <taxon>metagenomes</taxon>
        <taxon>organismal metagenomes</taxon>
    </lineage>
</organism>
<accession>A0A6C0AW38</accession>